<dbReference type="AlphaFoldDB" id="A0A5B9QQ29"/>
<keyword evidence="7" id="KW-1185">Reference proteome</keyword>
<accession>A0A5B9QQ29</accession>
<dbReference type="Gene3D" id="3.40.50.2000">
    <property type="entry name" value="Glycogen Phosphorylase B"/>
    <property type="match status" value="2"/>
</dbReference>
<dbReference type="GO" id="GO:0016757">
    <property type="term" value="F:glycosyltransferase activity"/>
    <property type="evidence" value="ECO:0007669"/>
    <property type="project" value="UniProtKB-KW"/>
</dbReference>
<evidence type="ECO:0000313" key="6">
    <source>
        <dbReference type="EMBL" id="QEG40019.1"/>
    </source>
</evidence>
<dbReference type="RefSeq" id="WP_068140782.1">
    <property type="nucleotide sequence ID" value="NZ_CP042914.1"/>
</dbReference>
<dbReference type="InterPro" id="IPR028098">
    <property type="entry name" value="Glyco_trans_4-like_N"/>
</dbReference>
<evidence type="ECO:0000313" key="7">
    <source>
        <dbReference type="Proteomes" id="UP000325286"/>
    </source>
</evidence>
<proteinExistence type="inferred from homology"/>
<feature type="domain" description="Glycosyltransferase subfamily 4-like N-terminal" evidence="5">
    <location>
        <begin position="110"/>
        <end position="225"/>
    </location>
</feature>
<dbReference type="PANTHER" id="PTHR12526:SF640">
    <property type="entry name" value="COLANIC ACID BIOSYNTHESIS GLYCOSYLTRANSFERASE WCAL-RELATED"/>
    <property type="match status" value="1"/>
</dbReference>
<evidence type="ECO:0000256" key="1">
    <source>
        <dbReference type="ARBA" id="ARBA00009481"/>
    </source>
</evidence>
<dbReference type="KEGG" id="rul:UC8_20230"/>
<sequence length="448" mass="49228">MKIAYLTAGAAGMYCGSCMHDNALARQLQREGVDCLLLPVYTPIRTDEQDVSTEQVFFGGVHIYLLQKMPLLRYLPRIFWRTLDAPRFLRWATRGVGSTSPELLGDMAVSMLQGRHGKQRDEVDRLATWLGQDLQPDCVILSNLLIGGAIPAIRQACPGASIYVTLQGDDIFIDHLKPVDRERVLELMQGLVRQVDRFIVHSQFYADKMSQLLQIPQEQIAVLPLAIDATPFLADQPERSAVAAAAEVAAEATSNAERTIGYLARLAPEKGLHHLVDAFVDVAKRKGNEDVRLRIAGWQGPQHEAYVEELKGRLSEQGVLDRVHFHGSPDLAGKVEFLKQIDVLCVPTDYHEPKGLFVLEAWATGVPVVQPEHGAFPELLTIAGGGCLVPPGNAVALADQLHALLADAPLRQRLGAAGKQYVQAHATIEQHASKLLQLLRESSPPRTS</sequence>
<gene>
    <name evidence="6" type="primary">pimB_4</name>
    <name evidence="6" type="ORF">UC8_20230</name>
</gene>
<name>A0A5B9QQ29_9BACT</name>
<protein>
    <submittedName>
        <fullName evidence="6">GDP-mannose-dependent alpha-(1-6)-phosphatidylinositol monomannoside mannosyltransferase</fullName>
    </submittedName>
</protein>
<evidence type="ECO:0000259" key="5">
    <source>
        <dbReference type="Pfam" id="PF13579"/>
    </source>
</evidence>
<dbReference type="Proteomes" id="UP000325286">
    <property type="component" value="Chromosome"/>
</dbReference>
<comment type="similarity">
    <text evidence="1">Belongs to the glycosyltransferase group 1 family. Glycosyltransferase 4 subfamily.</text>
</comment>
<dbReference type="Pfam" id="PF00534">
    <property type="entry name" value="Glycos_transf_1"/>
    <property type="match status" value="1"/>
</dbReference>
<dbReference type="SUPFAM" id="SSF53756">
    <property type="entry name" value="UDP-Glycosyltransferase/glycogen phosphorylase"/>
    <property type="match status" value="1"/>
</dbReference>
<evidence type="ECO:0000259" key="4">
    <source>
        <dbReference type="Pfam" id="PF00534"/>
    </source>
</evidence>
<evidence type="ECO:0000256" key="3">
    <source>
        <dbReference type="ARBA" id="ARBA00022679"/>
    </source>
</evidence>
<evidence type="ECO:0000256" key="2">
    <source>
        <dbReference type="ARBA" id="ARBA00022676"/>
    </source>
</evidence>
<dbReference type="CDD" id="cd03801">
    <property type="entry name" value="GT4_PimA-like"/>
    <property type="match status" value="1"/>
</dbReference>
<dbReference type="PANTHER" id="PTHR12526">
    <property type="entry name" value="GLYCOSYLTRANSFERASE"/>
    <property type="match status" value="1"/>
</dbReference>
<feature type="domain" description="Glycosyl transferase family 1" evidence="4">
    <location>
        <begin position="254"/>
        <end position="420"/>
    </location>
</feature>
<dbReference type="InterPro" id="IPR001296">
    <property type="entry name" value="Glyco_trans_1"/>
</dbReference>
<reference evidence="6 7" key="1">
    <citation type="submission" date="2019-08" db="EMBL/GenBank/DDBJ databases">
        <title>Deep-cultivation of Planctomycetes and their phenomic and genomic characterization uncovers novel biology.</title>
        <authorList>
            <person name="Wiegand S."/>
            <person name="Jogler M."/>
            <person name="Boedeker C."/>
            <person name="Pinto D."/>
            <person name="Vollmers J."/>
            <person name="Rivas-Marin E."/>
            <person name="Kohn T."/>
            <person name="Peeters S.H."/>
            <person name="Heuer A."/>
            <person name="Rast P."/>
            <person name="Oberbeckmann S."/>
            <person name="Bunk B."/>
            <person name="Jeske O."/>
            <person name="Meyerdierks A."/>
            <person name="Storesund J.E."/>
            <person name="Kallscheuer N."/>
            <person name="Luecker S."/>
            <person name="Lage O.M."/>
            <person name="Pohl T."/>
            <person name="Merkel B.J."/>
            <person name="Hornburger P."/>
            <person name="Mueller R.-W."/>
            <person name="Bruemmer F."/>
            <person name="Labrenz M."/>
            <person name="Spormann A.M."/>
            <person name="Op den Camp H."/>
            <person name="Overmann J."/>
            <person name="Amann R."/>
            <person name="Jetten M.S.M."/>
            <person name="Mascher T."/>
            <person name="Medema M.H."/>
            <person name="Devos D.P."/>
            <person name="Kaster A.-K."/>
            <person name="Ovreas L."/>
            <person name="Rohde M."/>
            <person name="Galperin M.Y."/>
            <person name="Jogler C."/>
        </authorList>
    </citation>
    <scope>NUCLEOTIDE SEQUENCE [LARGE SCALE GENOMIC DNA]</scope>
    <source>
        <strain evidence="6 7">UC8</strain>
    </source>
</reference>
<dbReference type="OrthoDB" id="9802525at2"/>
<dbReference type="EMBL" id="CP042914">
    <property type="protein sequence ID" value="QEG40019.1"/>
    <property type="molecule type" value="Genomic_DNA"/>
</dbReference>
<dbReference type="Pfam" id="PF13579">
    <property type="entry name" value="Glyco_trans_4_4"/>
    <property type="match status" value="1"/>
</dbReference>
<organism evidence="6 7">
    <name type="scientific">Roseimaritima ulvae</name>
    <dbReference type="NCBI Taxonomy" id="980254"/>
    <lineage>
        <taxon>Bacteria</taxon>
        <taxon>Pseudomonadati</taxon>
        <taxon>Planctomycetota</taxon>
        <taxon>Planctomycetia</taxon>
        <taxon>Pirellulales</taxon>
        <taxon>Pirellulaceae</taxon>
        <taxon>Roseimaritima</taxon>
    </lineage>
</organism>
<keyword evidence="3 6" id="KW-0808">Transferase</keyword>
<keyword evidence="2 6" id="KW-0328">Glycosyltransferase</keyword>